<dbReference type="Proteomes" id="UP000636479">
    <property type="component" value="Unassembled WGS sequence"/>
</dbReference>
<reference evidence="1" key="1">
    <citation type="submission" date="2020-05" db="EMBL/GenBank/DDBJ databases">
        <title>Mycena genomes resolve the evolution of fungal bioluminescence.</title>
        <authorList>
            <person name="Tsai I.J."/>
        </authorList>
    </citation>
    <scope>NUCLEOTIDE SEQUENCE</scope>
    <source>
        <strain evidence="1">171206Taipei</strain>
    </source>
</reference>
<name>A0A8H6SA96_9AGAR</name>
<organism evidence="1 2">
    <name type="scientific">Mycena indigotica</name>
    <dbReference type="NCBI Taxonomy" id="2126181"/>
    <lineage>
        <taxon>Eukaryota</taxon>
        <taxon>Fungi</taxon>
        <taxon>Dikarya</taxon>
        <taxon>Basidiomycota</taxon>
        <taxon>Agaricomycotina</taxon>
        <taxon>Agaricomycetes</taxon>
        <taxon>Agaricomycetidae</taxon>
        <taxon>Agaricales</taxon>
        <taxon>Marasmiineae</taxon>
        <taxon>Mycenaceae</taxon>
        <taxon>Mycena</taxon>
    </lineage>
</organism>
<evidence type="ECO:0000313" key="1">
    <source>
        <dbReference type="EMBL" id="KAF7295208.1"/>
    </source>
</evidence>
<sequence>MELLLKAEKPSNRTTMLFRCTAIVALITQTVVALTPTAHTPDGRLVYAVPSGSRIKQKSTDMLVFAPNGTLIHTFQNVIPKGAGTKPSLDKRQELSSTMASTSFTPSVENLLQSFNTTFVVPPAPATFDSQIIYFSSSVSVLHPTTGVRFGNAKAAIQYGGSWLYGTGPFWTYALLVEIPDGHVLQAITDEKITVEVGQKIESTIFSDAEFNEEAPGLFWYIASLPSVSNTTYLEVGWEVPPSVAALQLEEEGVFQASHYPPGPFVFDHINLNMTHDNPAVSWSTSGDLDTNAAVNVDVDGAKDARVSLVF</sequence>
<dbReference type="OrthoDB" id="2885001at2759"/>
<dbReference type="EMBL" id="JACAZF010000009">
    <property type="protein sequence ID" value="KAF7295208.1"/>
    <property type="molecule type" value="Genomic_DNA"/>
</dbReference>
<dbReference type="RefSeq" id="XP_037216571.1">
    <property type="nucleotide sequence ID" value="XM_037367177.1"/>
</dbReference>
<protein>
    <submittedName>
        <fullName evidence="1">Uncharacterized protein</fullName>
    </submittedName>
</protein>
<dbReference type="AlphaFoldDB" id="A0A8H6SA96"/>
<accession>A0A8H6SA96</accession>
<comment type="caution">
    <text evidence="1">The sequence shown here is derived from an EMBL/GenBank/DDBJ whole genome shotgun (WGS) entry which is preliminary data.</text>
</comment>
<keyword evidence="2" id="KW-1185">Reference proteome</keyword>
<dbReference type="GeneID" id="59349693"/>
<proteinExistence type="predicted"/>
<gene>
    <name evidence="1" type="ORF">MIND_01059600</name>
</gene>
<evidence type="ECO:0000313" key="2">
    <source>
        <dbReference type="Proteomes" id="UP000636479"/>
    </source>
</evidence>